<keyword evidence="16" id="KW-1185">Reference proteome</keyword>
<feature type="domain" description="Radical SAM core" evidence="14">
    <location>
        <begin position="10"/>
        <end position="238"/>
    </location>
</feature>
<keyword evidence="11" id="KW-0456">Lyase</keyword>
<dbReference type="InterPro" id="IPR058240">
    <property type="entry name" value="rSAM_sf"/>
</dbReference>
<feature type="region of interest" description="Disordered" evidence="13">
    <location>
        <begin position="311"/>
        <end position="334"/>
    </location>
</feature>
<dbReference type="PANTHER" id="PTHR22960:SF0">
    <property type="entry name" value="MOLYBDENUM COFACTOR BIOSYNTHESIS PROTEIN 1"/>
    <property type="match status" value="1"/>
</dbReference>
<dbReference type="InterPro" id="IPR050105">
    <property type="entry name" value="MoCo_biosynth_MoaA/MoaC"/>
</dbReference>
<evidence type="ECO:0000256" key="11">
    <source>
        <dbReference type="ARBA" id="ARBA00023239"/>
    </source>
</evidence>
<dbReference type="InterPro" id="IPR040064">
    <property type="entry name" value="MoaA-like"/>
</dbReference>
<proteinExistence type="predicted"/>
<dbReference type="SMART" id="SM00729">
    <property type="entry name" value="Elp3"/>
    <property type="match status" value="1"/>
</dbReference>
<dbReference type="EMBL" id="VOOS01000001">
    <property type="protein sequence ID" value="TXB66776.1"/>
    <property type="molecule type" value="Genomic_DNA"/>
</dbReference>
<keyword evidence="9" id="KW-0342">GTP-binding</keyword>
<keyword evidence="10" id="KW-0501">Molybdenum cofactor biosynthesis</keyword>
<evidence type="ECO:0000256" key="5">
    <source>
        <dbReference type="ARBA" id="ARBA00022723"/>
    </source>
</evidence>
<dbReference type="PANTHER" id="PTHR22960">
    <property type="entry name" value="MOLYBDOPTERIN COFACTOR SYNTHESIS PROTEIN A"/>
    <property type="match status" value="1"/>
</dbReference>
<evidence type="ECO:0000313" key="15">
    <source>
        <dbReference type="EMBL" id="TXB66776.1"/>
    </source>
</evidence>
<dbReference type="EC" id="4.1.99.22" evidence="2"/>
<dbReference type="InterPro" id="IPR007197">
    <property type="entry name" value="rSAM"/>
</dbReference>
<dbReference type="InterPro" id="IPR010505">
    <property type="entry name" value="MoaA_twitch"/>
</dbReference>
<dbReference type="InterPro" id="IPR006638">
    <property type="entry name" value="Elp3/MiaA/NifB-like_rSAM"/>
</dbReference>
<dbReference type="SFLD" id="SFLDG01386">
    <property type="entry name" value="main_SPASM_domain-containing"/>
    <property type="match status" value="1"/>
</dbReference>
<comment type="cofactor">
    <cofactor evidence="1">
        <name>[4Fe-4S] cluster</name>
        <dbReference type="ChEBI" id="CHEBI:49883"/>
    </cofactor>
</comment>
<keyword evidence="6" id="KW-0547">Nucleotide-binding</keyword>
<dbReference type="CDD" id="cd01335">
    <property type="entry name" value="Radical_SAM"/>
    <property type="match status" value="1"/>
</dbReference>
<dbReference type="Gene3D" id="3.20.20.70">
    <property type="entry name" value="Aldolase class I"/>
    <property type="match status" value="1"/>
</dbReference>
<dbReference type="SUPFAM" id="SSF102114">
    <property type="entry name" value="Radical SAM enzymes"/>
    <property type="match status" value="1"/>
</dbReference>
<dbReference type="NCBIfam" id="TIGR02666">
    <property type="entry name" value="moaA"/>
    <property type="match status" value="1"/>
</dbReference>
<dbReference type="Proteomes" id="UP000321721">
    <property type="component" value="Unassembled WGS sequence"/>
</dbReference>
<dbReference type="GO" id="GO:0061798">
    <property type="term" value="F:GTP 3',8'-cyclase activity"/>
    <property type="evidence" value="ECO:0007669"/>
    <property type="project" value="UniProtKB-EC"/>
</dbReference>
<gene>
    <name evidence="15" type="primary">moaA</name>
    <name evidence="15" type="ORF">FRY74_00915</name>
</gene>
<dbReference type="GO" id="GO:0051539">
    <property type="term" value="F:4 iron, 4 sulfur cluster binding"/>
    <property type="evidence" value="ECO:0007669"/>
    <property type="project" value="UniProtKB-KW"/>
</dbReference>
<dbReference type="PROSITE" id="PS01305">
    <property type="entry name" value="MOAA_NIFB_PQQE"/>
    <property type="match status" value="1"/>
</dbReference>
<dbReference type="SFLD" id="SFLDG01067">
    <property type="entry name" value="SPASM/twitch_domain_containing"/>
    <property type="match status" value="1"/>
</dbReference>
<dbReference type="InterPro" id="IPR013785">
    <property type="entry name" value="Aldolase_TIM"/>
</dbReference>
<sequence length="334" mass="38416">MQKKNTIIDQFGRVHNYLRISLTERCNLRCTYCMPEEGIQLSEKENILTHEEIIYLAKEFVHLGVNKIRLTGGEPLVKKNIEKIIRELTALPIQLGITTNGILLDKYIDLFKESGVKDLNISLDTLDKDKFTEMTRRDYFDRVMRNIYQCILAGFNIKINAVLIKGQNDNEIIDFIEFTKHNKVSFRFIEFMPFDGNKWDNSKVVSLQEILDKVSLNFGSDQLIKLEDKKNDTTKNYRIKGYEGSFGVISTVTNPFCDSCNRIRLTANGRIKNCLFSNAETNLLDPLRKGKDIGPYILEAVYPKNKSRGGMLSDKDFQDKEKNTQNRAMISIGG</sequence>
<comment type="caution">
    <text evidence="15">The sequence shown here is derived from an EMBL/GenBank/DDBJ whole genome shotgun (WGS) entry which is preliminary data.</text>
</comment>
<dbReference type="CDD" id="cd21117">
    <property type="entry name" value="Twitch_MoaA"/>
    <property type="match status" value="1"/>
</dbReference>
<keyword evidence="4" id="KW-0949">S-adenosyl-L-methionine</keyword>
<feature type="compositionally biased region" description="Basic and acidic residues" evidence="13">
    <location>
        <begin position="313"/>
        <end position="324"/>
    </location>
</feature>
<keyword evidence="5" id="KW-0479">Metal-binding</keyword>
<dbReference type="RefSeq" id="WP_147097714.1">
    <property type="nucleotide sequence ID" value="NZ_VOOS01000001.1"/>
</dbReference>
<evidence type="ECO:0000259" key="14">
    <source>
        <dbReference type="PROSITE" id="PS51918"/>
    </source>
</evidence>
<dbReference type="GO" id="GO:0046872">
    <property type="term" value="F:metal ion binding"/>
    <property type="evidence" value="ECO:0007669"/>
    <property type="project" value="UniProtKB-KW"/>
</dbReference>
<evidence type="ECO:0000256" key="1">
    <source>
        <dbReference type="ARBA" id="ARBA00001966"/>
    </source>
</evidence>
<dbReference type="GO" id="GO:0006777">
    <property type="term" value="P:Mo-molybdopterin cofactor biosynthetic process"/>
    <property type="evidence" value="ECO:0007669"/>
    <property type="project" value="UniProtKB-KW"/>
</dbReference>
<organism evidence="15 16">
    <name type="scientific">Vicingus serpentipes</name>
    <dbReference type="NCBI Taxonomy" id="1926625"/>
    <lineage>
        <taxon>Bacteria</taxon>
        <taxon>Pseudomonadati</taxon>
        <taxon>Bacteroidota</taxon>
        <taxon>Flavobacteriia</taxon>
        <taxon>Flavobacteriales</taxon>
        <taxon>Vicingaceae</taxon>
        <taxon>Vicingus</taxon>
    </lineage>
</organism>
<dbReference type="AlphaFoldDB" id="A0A5C6RW39"/>
<evidence type="ECO:0000256" key="13">
    <source>
        <dbReference type="SAM" id="MobiDB-lite"/>
    </source>
</evidence>
<keyword evidence="8" id="KW-0411">Iron-sulfur</keyword>
<dbReference type="SFLD" id="SFLDS00029">
    <property type="entry name" value="Radical_SAM"/>
    <property type="match status" value="1"/>
</dbReference>
<name>A0A5C6RW39_9FLAO</name>
<dbReference type="InterPro" id="IPR013483">
    <property type="entry name" value="MoaA"/>
</dbReference>
<evidence type="ECO:0000256" key="6">
    <source>
        <dbReference type="ARBA" id="ARBA00022741"/>
    </source>
</evidence>
<dbReference type="SFLD" id="SFLDG01383">
    <property type="entry name" value="cyclic_pyranopterin_phosphate"/>
    <property type="match status" value="1"/>
</dbReference>
<evidence type="ECO:0000256" key="8">
    <source>
        <dbReference type="ARBA" id="ARBA00023014"/>
    </source>
</evidence>
<dbReference type="GO" id="GO:0061799">
    <property type="term" value="F:cyclic pyranopterin monophosphate synthase activity"/>
    <property type="evidence" value="ECO:0007669"/>
    <property type="project" value="TreeGrafter"/>
</dbReference>
<dbReference type="GO" id="GO:0005525">
    <property type="term" value="F:GTP binding"/>
    <property type="evidence" value="ECO:0007669"/>
    <property type="project" value="UniProtKB-KW"/>
</dbReference>
<evidence type="ECO:0000256" key="9">
    <source>
        <dbReference type="ARBA" id="ARBA00023134"/>
    </source>
</evidence>
<evidence type="ECO:0000256" key="2">
    <source>
        <dbReference type="ARBA" id="ARBA00012167"/>
    </source>
</evidence>
<reference evidence="15 16" key="1">
    <citation type="submission" date="2019-08" db="EMBL/GenBank/DDBJ databases">
        <title>Genome of Vicingus serpentipes NCIMB 15042.</title>
        <authorList>
            <person name="Bowman J.P."/>
        </authorList>
    </citation>
    <scope>NUCLEOTIDE SEQUENCE [LARGE SCALE GENOMIC DNA]</scope>
    <source>
        <strain evidence="15 16">NCIMB 15042</strain>
    </source>
</reference>
<dbReference type="Pfam" id="PF04055">
    <property type="entry name" value="Radical_SAM"/>
    <property type="match status" value="1"/>
</dbReference>
<evidence type="ECO:0000256" key="12">
    <source>
        <dbReference type="ARBA" id="ARBA00048697"/>
    </source>
</evidence>
<evidence type="ECO:0000256" key="10">
    <source>
        <dbReference type="ARBA" id="ARBA00023150"/>
    </source>
</evidence>
<protein>
    <recommendedName>
        <fullName evidence="2">GTP 3',8-cyclase</fullName>
        <ecNumber evidence="2">4.1.99.22</ecNumber>
    </recommendedName>
</protein>
<dbReference type="UniPathway" id="UPA00344"/>
<accession>A0A5C6RW39</accession>
<dbReference type="Pfam" id="PF06463">
    <property type="entry name" value="Mob_synth_C"/>
    <property type="match status" value="1"/>
</dbReference>
<dbReference type="InterPro" id="IPR000385">
    <property type="entry name" value="MoaA_NifB_PqqE_Fe-S-bd_CS"/>
</dbReference>
<evidence type="ECO:0000256" key="3">
    <source>
        <dbReference type="ARBA" id="ARBA00022485"/>
    </source>
</evidence>
<evidence type="ECO:0000256" key="4">
    <source>
        <dbReference type="ARBA" id="ARBA00022691"/>
    </source>
</evidence>
<comment type="catalytic activity">
    <reaction evidence="12">
        <text>GTP + AH2 + S-adenosyl-L-methionine = (8S)-3',8-cyclo-7,8-dihydroguanosine 5'-triphosphate + 5'-deoxyadenosine + L-methionine + A + H(+)</text>
        <dbReference type="Rhea" id="RHEA:49576"/>
        <dbReference type="ChEBI" id="CHEBI:13193"/>
        <dbReference type="ChEBI" id="CHEBI:15378"/>
        <dbReference type="ChEBI" id="CHEBI:17319"/>
        <dbReference type="ChEBI" id="CHEBI:17499"/>
        <dbReference type="ChEBI" id="CHEBI:37565"/>
        <dbReference type="ChEBI" id="CHEBI:57844"/>
        <dbReference type="ChEBI" id="CHEBI:59789"/>
        <dbReference type="ChEBI" id="CHEBI:131766"/>
        <dbReference type="EC" id="4.1.99.22"/>
    </reaction>
</comment>
<keyword evidence="3" id="KW-0004">4Fe-4S</keyword>
<dbReference type="OrthoDB" id="9763993at2"/>
<evidence type="ECO:0000256" key="7">
    <source>
        <dbReference type="ARBA" id="ARBA00023004"/>
    </source>
</evidence>
<evidence type="ECO:0000313" key="16">
    <source>
        <dbReference type="Proteomes" id="UP000321721"/>
    </source>
</evidence>
<keyword evidence="7" id="KW-0408">Iron</keyword>
<dbReference type="PROSITE" id="PS51918">
    <property type="entry name" value="RADICAL_SAM"/>
    <property type="match status" value="1"/>
</dbReference>